<feature type="compositionally biased region" description="Low complexity" evidence="1">
    <location>
        <begin position="44"/>
        <end position="57"/>
    </location>
</feature>
<gene>
    <name evidence="3" type="ORF">KZC51_05580</name>
</gene>
<evidence type="ECO:0000256" key="1">
    <source>
        <dbReference type="SAM" id="MobiDB-lite"/>
    </source>
</evidence>
<keyword evidence="2" id="KW-0732">Signal</keyword>
<dbReference type="EMBL" id="JAHWXN010000001">
    <property type="protein sequence ID" value="MCK2035606.1"/>
    <property type="molecule type" value="Genomic_DNA"/>
</dbReference>
<reference evidence="3 4" key="1">
    <citation type="submission" date="2021-06" db="EMBL/GenBank/DDBJ databases">
        <title>Genome-based taxonomic framework of Microbacterium strains isolated from marine environment, the description of four new species and reclassification of four preexisting species.</title>
        <authorList>
            <person name="Lee S.D."/>
            <person name="Kim S.-M."/>
            <person name="Byeon Y.-S."/>
            <person name="Yang H.L."/>
            <person name="Kim I.S."/>
        </authorList>
    </citation>
    <scope>NUCLEOTIDE SEQUENCE [LARGE SCALE GENOMIC DNA]</scope>
    <source>
        <strain evidence="3 4">SSW1-49</strain>
    </source>
</reference>
<dbReference type="Proteomes" id="UP001300096">
    <property type="component" value="Unassembled WGS sequence"/>
</dbReference>
<dbReference type="PROSITE" id="PS51257">
    <property type="entry name" value="PROKAR_LIPOPROTEIN"/>
    <property type="match status" value="1"/>
</dbReference>
<proteinExistence type="predicted"/>
<dbReference type="RefSeq" id="WP_247629021.1">
    <property type="nucleotide sequence ID" value="NZ_JAHWXN010000001.1"/>
</dbReference>
<organism evidence="3 4">
    <name type="scientific">Microbacterium croceum</name>
    <dbReference type="NCBI Taxonomy" id="2851645"/>
    <lineage>
        <taxon>Bacteria</taxon>
        <taxon>Bacillati</taxon>
        <taxon>Actinomycetota</taxon>
        <taxon>Actinomycetes</taxon>
        <taxon>Micrococcales</taxon>
        <taxon>Microbacteriaceae</taxon>
        <taxon>Microbacterium</taxon>
    </lineage>
</organism>
<evidence type="ECO:0000313" key="3">
    <source>
        <dbReference type="EMBL" id="MCK2035606.1"/>
    </source>
</evidence>
<feature type="compositionally biased region" description="Polar residues" evidence="1">
    <location>
        <begin position="32"/>
        <end position="43"/>
    </location>
</feature>
<evidence type="ECO:0000256" key="2">
    <source>
        <dbReference type="SAM" id="SignalP"/>
    </source>
</evidence>
<comment type="caution">
    <text evidence="3">The sequence shown here is derived from an EMBL/GenBank/DDBJ whole genome shotgun (WGS) entry which is preliminary data.</text>
</comment>
<keyword evidence="4" id="KW-1185">Reference proteome</keyword>
<feature type="signal peptide" evidence="2">
    <location>
        <begin position="1"/>
        <end position="23"/>
    </location>
</feature>
<name>A0ABT0FC28_9MICO</name>
<protein>
    <submittedName>
        <fullName evidence="3">Uncharacterized protein</fullName>
    </submittedName>
</protein>
<evidence type="ECO:0000313" key="4">
    <source>
        <dbReference type="Proteomes" id="UP001300096"/>
    </source>
</evidence>
<sequence length="164" mass="16888">MTRARTARSLAIAIALLGGVALAGCAPEGATSAPTPSAGQSSDTPAPTATPTVAESAEPTRKPQTPVALTQGELLQICIDATTPQFDPDVRFDDTRARIEERTVSPEWLVLIPVQTNGYDGQAACTIGGSAADPDIGMASASIQVLSEEQIQKIIRGEDDGTDG</sequence>
<feature type="chain" id="PRO_5045091181" evidence="2">
    <location>
        <begin position="24"/>
        <end position="164"/>
    </location>
</feature>
<accession>A0ABT0FC28</accession>
<feature type="region of interest" description="Disordered" evidence="1">
    <location>
        <begin position="29"/>
        <end position="66"/>
    </location>
</feature>